<organism evidence="2 3">
    <name type="scientific">Oryza meyeriana var. granulata</name>
    <dbReference type="NCBI Taxonomy" id="110450"/>
    <lineage>
        <taxon>Eukaryota</taxon>
        <taxon>Viridiplantae</taxon>
        <taxon>Streptophyta</taxon>
        <taxon>Embryophyta</taxon>
        <taxon>Tracheophyta</taxon>
        <taxon>Spermatophyta</taxon>
        <taxon>Magnoliopsida</taxon>
        <taxon>Liliopsida</taxon>
        <taxon>Poales</taxon>
        <taxon>Poaceae</taxon>
        <taxon>BOP clade</taxon>
        <taxon>Oryzoideae</taxon>
        <taxon>Oryzeae</taxon>
        <taxon>Oryzinae</taxon>
        <taxon>Oryza</taxon>
        <taxon>Oryza meyeriana</taxon>
    </lineage>
</organism>
<dbReference type="Proteomes" id="UP000479710">
    <property type="component" value="Unassembled WGS sequence"/>
</dbReference>
<proteinExistence type="predicted"/>
<sequence length="108" mass="11192">MQIGGPEPEPTGVLVSPAGRDAGVYDAAARQRSAQCTSETCPWLIAKEPTLAEALVETAQARVGPPSAAAVGIDGQIQPTTPALSTASREETTAEVEVRIVRGRRSLP</sequence>
<feature type="region of interest" description="Disordered" evidence="1">
    <location>
        <begin position="69"/>
        <end position="91"/>
    </location>
</feature>
<gene>
    <name evidence="2" type="ORF">E2562_017939</name>
</gene>
<evidence type="ECO:0000313" key="2">
    <source>
        <dbReference type="EMBL" id="KAF0902541.1"/>
    </source>
</evidence>
<evidence type="ECO:0000313" key="3">
    <source>
        <dbReference type="Proteomes" id="UP000479710"/>
    </source>
</evidence>
<dbReference type="EMBL" id="SPHZ02000008">
    <property type="protein sequence ID" value="KAF0902541.1"/>
    <property type="molecule type" value="Genomic_DNA"/>
</dbReference>
<protein>
    <submittedName>
        <fullName evidence="2">Uncharacterized protein</fullName>
    </submittedName>
</protein>
<feature type="compositionally biased region" description="Polar residues" evidence="1">
    <location>
        <begin position="77"/>
        <end position="87"/>
    </location>
</feature>
<keyword evidence="3" id="KW-1185">Reference proteome</keyword>
<reference evidence="2 3" key="1">
    <citation type="submission" date="2019-11" db="EMBL/GenBank/DDBJ databases">
        <title>Whole genome sequence of Oryza granulata.</title>
        <authorList>
            <person name="Li W."/>
        </authorList>
    </citation>
    <scope>NUCLEOTIDE SEQUENCE [LARGE SCALE GENOMIC DNA]</scope>
    <source>
        <strain evidence="3">cv. Menghai</strain>
        <tissue evidence="2">Leaf</tissue>
    </source>
</reference>
<dbReference type="AlphaFoldDB" id="A0A6G1CR53"/>
<comment type="caution">
    <text evidence="2">The sequence shown here is derived from an EMBL/GenBank/DDBJ whole genome shotgun (WGS) entry which is preliminary data.</text>
</comment>
<name>A0A6G1CR53_9ORYZ</name>
<evidence type="ECO:0000256" key="1">
    <source>
        <dbReference type="SAM" id="MobiDB-lite"/>
    </source>
</evidence>
<accession>A0A6G1CR53</accession>